<protein>
    <recommendedName>
        <fullName evidence="1">DUF6946 domain-containing protein</fullName>
    </recommendedName>
</protein>
<gene>
    <name evidence="2" type="ordered locus">SFHH103_00256</name>
</gene>
<reference evidence="2 3" key="1">
    <citation type="journal article" date="2012" name="J. Bacteriol.">
        <title>Genome sequence of the soybean symbiont Sinorhizobium fredii HH103.</title>
        <authorList>
            <person name="Weidner S."/>
            <person name="Becker A."/>
            <person name="Bonilla I."/>
            <person name="Jaenicke S."/>
            <person name="Lloret J."/>
            <person name="Margaret I."/>
            <person name="Puhler A."/>
            <person name="Ruiz-Sainz J.E."/>
            <person name="Schneiker-Bekel S."/>
            <person name="Szczepanowski R."/>
            <person name="Vinardell J.M."/>
            <person name="Zehner S."/>
            <person name="Gottfert M."/>
        </authorList>
    </citation>
    <scope>NUCLEOTIDE SEQUENCE [LARGE SCALE GENOMIC DNA]</scope>
    <source>
        <strain evidence="2 3">HH103</strain>
    </source>
</reference>
<evidence type="ECO:0000313" key="2">
    <source>
        <dbReference type="EMBL" id="CCE94758.1"/>
    </source>
</evidence>
<dbReference type="AlphaFoldDB" id="G9AAX8"/>
<dbReference type="KEGG" id="sfh:SFHH103_00256"/>
<proteinExistence type="predicted"/>
<sequence>MSRIYLPSRGPADWRRLLADPTKHWRSGYSAMCMAERWEEANGLPPEISTLLTSVGPAPELLIAIPEHKVPLPGSRRGESQNDLFALVRAGEQTVAITIEGKVDEPFDQPLGRWLKEASAGKRERLNFMCDLLGLKLPLSDDIRYQLIHRTASAVIEAKRFKTDAAAMVVHSFSPTRRWFEDYAAFAALFGLEAEPDQLHSIEAAHTPRLYLGWASGQFHQSSPLPVQSAF</sequence>
<feature type="domain" description="DUF6946" evidence="1">
    <location>
        <begin position="7"/>
        <end position="218"/>
    </location>
</feature>
<name>G9AAX8_SINF1</name>
<dbReference type="Proteomes" id="UP000007735">
    <property type="component" value="Chromosome"/>
</dbReference>
<evidence type="ECO:0000259" key="1">
    <source>
        <dbReference type="Pfam" id="PF22187"/>
    </source>
</evidence>
<dbReference type="eggNOG" id="ENOG5031UCY">
    <property type="taxonomic scope" value="Bacteria"/>
</dbReference>
<dbReference type="Pfam" id="PF22187">
    <property type="entry name" value="DUF6946"/>
    <property type="match status" value="1"/>
</dbReference>
<dbReference type="STRING" id="1117943.SFHH103_00256"/>
<evidence type="ECO:0000313" key="3">
    <source>
        <dbReference type="Proteomes" id="UP000007735"/>
    </source>
</evidence>
<accession>G9AAX8</accession>
<dbReference type="RefSeq" id="WP_014327281.1">
    <property type="nucleotide sequence ID" value="NC_016812.1"/>
</dbReference>
<organism evidence="2 3">
    <name type="scientific">Sinorhizobium fredii (strain HH103)</name>
    <dbReference type="NCBI Taxonomy" id="1117943"/>
    <lineage>
        <taxon>Bacteria</taxon>
        <taxon>Pseudomonadati</taxon>
        <taxon>Pseudomonadota</taxon>
        <taxon>Alphaproteobacteria</taxon>
        <taxon>Hyphomicrobiales</taxon>
        <taxon>Rhizobiaceae</taxon>
        <taxon>Sinorhizobium/Ensifer group</taxon>
        <taxon>Sinorhizobium</taxon>
    </lineage>
</organism>
<dbReference type="HOGENOM" id="CLU_1203470_0_0_5"/>
<dbReference type="InterPro" id="IPR054024">
    <property type="entry name" value="DUF6946"/>
</dbReference>
<dbReference type="EMBL" id="HE616890">
    <property type="protein sequence ID" value="CCE94758.1"/>
    <property type="molecule type" value="Genomic_DNA"/>
</dbReference>